<dbReference type="AlphaFoldDB" id="A0A5R8NP11"/>
<evidence type="ECO:0000259" key="1">
    <source>
        <dbReference type="Pfam" id="PF01636"/>
    </source>
</evidence>
<dbReference type="InterPro" id="IPR011009">
    <property type="entry name" value="Kinase-like_dom_sf"/>
</dbReference>
<gene>
    <name evidence="2" type="ORF">FEK34_13760</name>
</gene>
<dbReference type="Proteomes" id="UP000306378">
    <property type="component" value="Unassembled WGS sequence"/>
</dbReference>
<dbReference type="GO" id="GO:0016740">
    <property type="term" value="F:transferase activity"/>
    <property type="evidence" value="ECO:0007669"/>
    <property type="project" value="UniProtKB-KW"/>
</dbReference>
<keyword evidence="2" id="KW-0808">Transferase</keyword>
<evidence type="ECO:0000313" key="3">
    <source>
        <dbReference type="Proteomes" id="UP000306378"/>
    </source>
</evidence>
<organism evidence="2 3">
    <name type="scientific">Nocardia cyriacigeorgica</name>
    <dbReference type="NCBI Taxonomy" id="135487"/>
    <lineage>
        <taxon>Bacteria</taxon>
        <taxon>Bacillati</taxon>
        <taxon>Actinomycetota</taxon>
        <taxon>Actinomycetes</taxon>
        <taxon>Mycobacteriales</taxon>
        <taxon>Nocardiaceae</taxon>
        <taxon>Nocardia</taxon>
    </lineage>
</organism>
<dbReference type="Pfam" id="PF01636">
    <property type="entry name" value="APH"/>
    <property type="match status" value="1"/>
</dbReference>
<comment type="caution">
    <text evidence="2">The sequence shown here is derived from an EMBL/GenBank/DDBJ whole genome shotgun (WGS) entry which is preliminary data.</text>
</comment>
<dbReference type="EMBL" id="VBUT01000005">
    <property type="protein sequence ID" value="TLF77409.1"/>
    <property type="molecule type" value="Genomic_DNA"/>
</dbReference>
<dbReference type="Gene3D" id="3.90.1200.10">
    <property type="match status" value="1"/>
</dbReference>
<accession>A0A5R8NP11</accession>
<name>A0A5R8NP11_9NOCA</name>
<dbReference type="InterPro" id="IPR002575">
    <property type="entry name" value="Aminoglycoside_PTrfase"/>
</dbReference>
<proteinExistence type="predicted"/>
<dbReference type="SUPFAM" id="SSF56112">
    <property type="entry name" value="Protein kinase-like (PK-like)"/>
    <property type="match status" value="1"/>
</dbReference>
<evidence type="ECO:0000313" key="2">
    <source>
        <dbReference type="EMBL" id="TLF77409.1"/>
    </source>
</evidence>
<feature type="domain" description="Aminoglycoside phosphotransferase" evidence="1">
    <location>
        <begin position="32"/>
        <end position="247"/>
    </location>
</feature>
<protein>
    <submittedName>
        <fullName evidence="2">Aminoglycoside phosphotransferase family protein</fullName>
    </submittedName>
</protein>
<reference evidence="2 3" key="1">
    <citation type="submission" date="2019-05" db="EMBL/GenBank/DDBJ databases">
        <title>Genomes sequences of two Nocardia cyriacigeorgica environmental isolates, type strains Nocardia asteroides ATCC 19247 and Nocardia cyriacigeorgica DSM 44484.</title>
        <authorList>
            <person name="Vautrin F."/>
            <person name="Bergeron E."/>
            <person name="Dubost A."/>
            <person name="Abrouk D."/>
            <person name="Rodriguez Nava V."/>
            <person name="Pujic P."/>
        </authorList>
    </citation>
    <scope>NUCLEOTIDE SEQUENCE [LARGE SCALE GENOMIC DNA]</scope>
    <source>
        <strain evidence="2 3">EML 446</strain>
    </source>
</reference>
<sequence>MSSREHAALRYACGVRGLDAAGAELIHHSSNAVYVLPRHAAVARVSADEADLDRHTRTYEVARWLTAQGFGATAPLSNVTPVHARGYTVGFWQYYPQEAGLHEPTSRELGRLLRTLHDLPAPTIDLHQWVPLESLHAALHDVENQTAITAEERDWLVQRVEEIRKELRELNWPLGTGLIHGDAWAGNLLWDSSISPPQALLGDWDWVSIGPREVDLIPTWHATVRYGRDESWVSDFIAEYGYDLREWTGYPVLLDMRDLVQVSGPLRRAAASPEHAGRLRQRVHDIRAGNRTTSWSQYQPRRSLT</sequence>